<dbReference type="EMBL" id="QXEV01000008">
    <property type="protein sequence ID" value="RIA75968.1"/>
    <property type="molecule type" value="Genomic_DNA"/>
</dbReference>
<accession>A0A397RQH8</accession>
<keyword evidence="2" id="KW-1185">Reference proteome</keyword>
<reference evidence="1 2" key="1">
    <citation type="submission" date="2018-08" db="EMBL/GenBank/DDBJ databases">
        <title>Genomic Encyclopedia of Archaeal and Bacterial Type Strains, Phase II (KMG-II): from individual species to whole genera.</title>
        <authorList>
            <person name="Goeker M."/>
        </authorList>
    </citation>
    <scope>NUCLEOTIDE SEQUENCE [LARGE SCALE GENOMIC DNA]</scope>
    <source>
        <strain evidence="1 2">ATCC 27112</strain>
    </source>
</reference>
<dbReference type="Proteomes" id="UP000266506">
    <property type="component" value="Unassembled WGS sequence"/>
</dbReference>
<organism evidence="1 2">
    <name type="scientific">Anaeroplasma bactoclasticum</name>
    <dbReference type="NCBI Taxonomy" id="2088"/>
    <lineage>
        <taxon>Bacteria</taxon>
        <taxon>Bacillati</taxon>
        <taxon>Mycoplasmatota</taxon>
        <taxon>Mollicutes</taxon>
        <taxon>Anaeroplasmatales</taxon>
        <taxon>Anaeroplasmataceae</taxon>
        <taxon>Anaeroplasma</taxon>
    </lineage>
</organism>
<dbReference type="RefSeq" id="WP_119016151.1">
    <property type="nucleotide sequence ID" value="NZ_QXEV01000008.1"/>
</dbReference>
<proteinExistence type="predicted"/>
<dbReference type="InParanoid" id="A0A397RQH8"/>
<name>A0A397RQH8_9MOLU</name>
<sequence>MRIHIPLNEKGIYELENWQELEANNLKIIEFSSDDYRYLENKKYFDFLNVECNCLIDLYENEDISNEKLPKGLEITRLLIDNTDDERFITLLRKFVDIFELAIKCNTYVNIYCYGDVNAK</sequence>
<dbReference type="AlphaFoldDB" id="A0A397RQH8"/>
<protein>
    <submittedName>
        <fullName evidence="1">Uncharacterized protein</fullName>
    </submittedName>
</protein>
<gene>
    <name evidence="1" type="ORF">EI71_01002</name>
</gene>
<evidence type="ECO:0000313" key="1">
    <source>
        <dbReference type="EMBL" id="RIA75968.1"/>
    </source>
</evidence>
<evidence type="ECO:0000313" key="2">
    <source>
        <dbReference type="Proteomes" id="UP000266506"/>
    </source>
</evidence>
<dbReference type="OrthoDB" id="89297at2"/>
<comment type="caution">
    <text evidence="1">The sequence shown here is derived from an EMBL/GenBank/DDBJ whole genome shotgun (WGS) entry which is preliminary data.</text>
</comment>